<comment type="catalytic activity">
    <reaction evidence="8">
        <text>L-seryl-[protein] + ATP = O-phospho-L-seryl-[protein] + ADP + H(+)</text>
        <dbReference type="Rhea" id="RHEA:17989"/>
        <dbReference type="Rhea" id="RHEA-COMP:9863"/>
        <dbReference type="Rhea" id="RHEA-COMP:11604"/>
        <dbReference type="ChEBI" id="CHEBI:15378"/>
        <dbReference type="ChEBI" id="CHEBI:29999"/>
        <dbReference type="ChEBI" id="CHEBI:30616"/>
        <dbReference type="ChEBI" id="CHEBI:83421"/>
        <dbReference type="ChEBI" id="CHEBI:456216"/>
        <dbReference type="EC" id="2.7.11.1"/>
    </reaction>
</comment>
<dbReference type="GO" id="GO:0004674">
    <property type="term" value="F:protein serine/threonine kinase activity"/>
    <property type="evidence" value="ECO:0007669"/>
    <property type="project" value="UniProtKB-KW"/>
</dbReference>
<sequence length="634" mass="70382">MLASPLPQSVPRTQTAPPANPPTPAVRPPPPETPGSDDEEEEDQSQYGRGGYYPVRIGETFVGRYQVERKLGWGHFSTVWLCRDLQRKCFVALKVVKSAATFTETALDEIKLLKCVRDSDPSDQKRDTIVQLTDDFTASGINGDHVCMVMEVLGQQLLKWIIKSNYRGLPLECVRSILRQVLQGLDYLHRKCKIIHTDIKPENILLRVDAADHLQMAADAALWDQAHPPESSSQSAARSSSGKNNPSGGFGKKERQGVTQWLGRISGVFQSLGVLTERLSRSQRKRRGRSEAPEERRPGVTLHPPPSGRRLSSGLEEEEEGHTTTDRDGPVCLSRPDLTSSSRLVQSRNPSHPTIGSAPQSRPRPVSTAYAATLASLRNTGTENTPSDAETHPPAHTPSDAETHTPAHTPSDAETHTPSDAETHTPAHTPSDAETHPPAHTHSEPANEETSATTHKRSVDPLNPDDAHRIRIKIADLGNSCWVHKHFSEDIQTCQYRSIEVLIGAEYNTPADIWSTACMAFELATGDFLFEPHAGKTYSREEDHIAHITELLGPLPLEFAQSGRRSRKLFNRKGELRRISGLHPWTLSDVLQQKYGWKLRDAQPFSQFLLPMLEITPDQRATAAQCLQHQWINS</sequence>
<dbReference type="PROSITE" id="PS00108">
    <property type="entry name" value="PROTEIN_KINASE_ST"/>
    <property type="match status" value="1"/>
</dbReference>
<gene>
    <name evidence="13" type="primary">LOC105904143</name>
</gene>
<feature type="region of interest" description="Disordered" evidence="10">
    <location>
        <begin position="224"/>
        <end position="254"/>
    </location>
</feature>
<feature type="compositionally biased region" description="Basic and acidic residues" evidence="10">
    <location>
        <begin position="389"/>
        <end position="445"/>
    </location>
</feature>
<evidence type="ECO:0000256" key="10">
    <source>
        <dbReference type="SAM" id="MobiDB-lite"/>
    </source>
</evidence>
<keyword evidence="4 9" id="KW-0547">Nucleotide-binding</keyword>
<dbReference type="RefSeq" id="XP_031423748.1">
    <property type="nucleotide sequence ID" value="XM_031567888.2"/>
</dbReference>
<dbReference type="GO" id="GO:0005634">
    <property type="term" value="C:nucleus"/>
    <property type="evidence" value="ECO:0007669"/>
    <property type="project" value="TreeGrafter"/>
</dbReference>
<dbReference type="Proteomes" id="UP000515152">
    <property type="component" value="Chromosome 5"/>
</dbReference>
<feature type="binding site" evidence="9">
    <location>
        <position position="94"/>
    </location>
    <ligand>
        <name>ATP</name>
        <dbReference type="ChEBI" id="CHEBI:30616"/>
    </ligand>
</feature>
<dbReference type="PROSITE" id="PS50011">
    <property type="entry name" value="PROTEIN_KINASE_DOM"/>
    <property type="match status" value="1"/>
</dbReference>
<feature type="region of interest" description="Disordered" evidence="10">
    <location>
        <begin position="379"/>
        <end position="464"/>
    </location>
</feature>
<keyword evidence="5" id="KW-0418">Kinase</keyword>
<keyword evidence="2" id="KW-0723">Serine/threonine-protein kinase</keyword>
<dbReference type="GO" id="GO:0005737">
    <property type="term" value="C:cytoplasm"/>
    <property type="evidence" value="ECO:0007669"/>
    <property type="project" value="TreeGrafter"/>
</dbReference>
<dbReference type="Pfam" id="PF00069">
    <property type="entry name" value="Pkinase"/>
    <property type="match status" value="2"/>
</dbReference>
<evidence type="ECO:0000256" key="7">
    <source>
        <dbReference type="ARBA" id="ARBA00047899"/>
    </source>
</evidence>
<evidence type="ECO:0000256" key="3">
    <source>
        <dbReference type="ARBA" id="ARBA00022679"/>
    </source>
</evidence>
<evidence type="ECO:0000313" key="12">
    <source>
        <dbReference type="Proteomes" id="UP000515152"/>
    </source>
</evidence>
<dbReference type="Gene3D" id="1.10.510.10">
    <property type="entry name" value="Transferase(Phosphotransferase) domain 1"/>
    <property type="match status" value="2"/>
</dbReference>
<feature type="region of interest" description="Disordered" evidence="10">
    <location>
        <begin position="279"/>
        <end position="366"/>
    </location>
</feature>
<dbReference type="InterPro" id="IPR051334">
    <property type="entry name" value="SRPK"/>
</dbReference>
<feature type="domain" description="Protein kinase" evidence="11">
    <location>
        <begin position="65"/>
        <end position="632"/>
    </location>
</feature>
<evidence type="ECO:0000313" key="13">
    <source>
        <dbReference type="RefSeq" id="XP_031423748.1"/>
    </source>
</evidence>
<dbReference type="GO" id="GO:0035556">
    <property type="term" value="P:intracellular signal transduction"/>
    <property type="evidence" value="ECO:0007669"/>
    <property type="project" value="TreeGrafter"/>
</dbReference>
<name>A0A6P8F5G2_CLUHA</name>
<feature type="compositionally biased region" description="Acidic residues" evidence="10">
    <location>
        <begin position="35"/>
        <end position="44"/>
    </location>
</feature>
<dbReference type="InterPro" id="IPR017441">
    <property type="entry name" value="Protein_kinase_ATP_BS"/>
</dbReference>
<dbReference type="PROSITE" id="PS00107">
    <property type="entry name" value="PROTEIN_KINASE_ATP"/>
    <property type="match status" value="1"/>
</dbReference>
<evidence type="ECO:0000256" key="9">
    <source>
        <dbReference type="PROSITE-ProRule" id="PRU10141"/>
    </source>
</evidence>
<dbReference type="FunFam" id="1.10.510.10:FF:001037">
    <property type="entry name" value="SRSF protein kinase 2"/>
    <property type="match status" value="1"/>
</dbReference>
<accession>A0A6P8F5G2</accession>
<evidence type="ECO:0000256" key="8">
    <source>
        <dbReference type="ARBA" id="ARBA00048679"/>
    </source>
</evidence>
<dbReference type="OrthoDB" id="2649at2759"/>
<dbReference type="InterPro" id="IPR011009">
    <property type="entry name" value="Kinase-like_dom_sf"/>
</dbReference>
<dbReference type="SMART" id="SM00220">
    <property type="entry name" value="S_TKc"/>
    <property type="match status" value="1"/>
</dbReference>
<evidence type="ECO:0000256" key="2">
    <source>
        <dbReference type="ARBA" id="ARBA00022527"/>
    </source>
</evidence>
<feature type="compositionally biased region" description="Pro residues" evidence="10">
    <location>
        <begin position="18"/>
        <end position="33"/>
    </location>
</feature>
<dbReference type="FunFam" id="3.30.200.20:FF:000163">
    <property type="entry name" value="SRSF protein kinase 2 isoform X1"/>
    <property type="match status" value="1"/>
</dbReference>
<feature type="compositionally biased region" description="Polar residues" evidence="10">
    <location>
        <begin position="379"/>
        <end position="388"/>
    </location>
</feature>
<dbReference type="GO" id="GO:0050684">
    <property type="term" value="P:regulation of mRNA processing"/>
    <property type="evidence" value="ECO:0007669"/>
    <property type="project" value="TreeGrafter"/>
</dbReference>
<feature type="region of interest" description="Disordered" evidence="10">
    <location>
        <begin position="1"/>
        <end position="51"/>
    </location>
</feature>
<dbReference type="GO" id="GO:0000245">
    <property type="term" value="P:spliceosomal complex assembly"/>
    <property type="evidence" value="ECO:0007669"/>
    <property type="project" value="TreeGrafter"/>
</dbReference>
<dbReference type="PANTHER" id="PTHR47634:SF20">
    <property type="entry name" value="SRSF PROTEIN KINASE 3"/>
    <property type="match status" value="1"/>
</dbReference>
<keyword evidence="12" id="KW-1185">Reference proteome</keyword>
<keyword evidence="6 9" id="KW-0067">ATP-binding</keyword>
<evidence type="ECO:0000256" key="5">
    <source>
        <dbReference type="ARBA" id="ARBA00022777"/>
    </source>
</evidence>
<evidence type="ECO:0000256" key="4">
    <source>
        <dbReference type="ARBA" id="ARBA00022741"/>
    </source>
</evidence>
<protein>
    <recommendedName>
        <fullName evidence="1">non-specific serine/threonine protein kinase</fullName>
        <ecNumber evidence="1">2.7.11.1</ecNumber>
    </recommendedName>
</protein>
<dbReference type="PANTHER" id="PTHR47634">
    <property type="entry name" value="PROTEIN KINASE DOMAIN-CONTAINING PROTEIN-RELATED"/>
    <property type="match status" value="1"/>
</dbReference>
<feature type="compositionally biased region" description="Low complexity" evidence="10">
    <location>
        <begin position="231"/>
        <end position="241"/>
    </location>
</feature>
<dbReference type="EC" id="2.7.11.1" evidence="1"/>
<dbReference type="Gene3D" id="3.30.200.20">
    <property type="entry name" value="Phosphorylase Kinase, domain 1"/>
    <property type="match status" value="1"/>
</dbReference>
<dbReference type="AlphaFoldDB" id="A0A6P8F5G2"/>
<evidence type="ECO:0000259" key="11">
    <source>
        <dbReference type="PROSITE" id="PS50011"/>
    </source>
</evidence>
<dbReference type="KEGG" id="char:105904143"/>
<organism evidence="12 13">
    <name type="scientific">Clupea harengus</name>
    <name type="common">Atlantic herring</name>
    <dbReference type="NCBI Taxonomy" id="7950"/>
    <lineage>
        <taxon>Eukaryota</taxon>
        <taxon>Metazoa</taxon>
        <taxon>Chordata</taxon>
        <taxon>Craniata</taxon>
        <taxon>Vertebrata</taxon>
        <taxon>Euteleostomi</taxon>
        <taxon>Actinopterygii</taxon>
        <taxon>Neopterygii</taxon>
        <taxon>Teleostei</taxon>
        <taxon>Clupei</taxon>
        <taxon>Clupeiformes</taxon>
        <taxon>Clupeoidei</taxon>
        <taxon>Clupeidae</taxon>
        <taxon>Clupea</taxon>
    </lineage>
</organism>
<keyword evidence="3" id="KW-0808">Transferase</keyword>
<proteinExistence type="predicted"/>
<dbReference type="InterPro" id="IPR000719">
    <property type="entry name" value="Prot_kinase_dom"/>
</dbReference>
<evidence type="ECO:0000256" key="1">
    <source>
        <dbReference type="ARBA" id="ARBA00012513"/>
    </source>
</evidence>
<dbReference type="FunFam" id="1.10.510.10:FF:000275">
    <property type="entry name" value="SRSF protein kinase 2 isoform X3"/>
    <property type="match status" value="1"/>
</dbReference>
<feature type="compositionally biased region" description="Polar residues" evidence="10">
    <location>
        <begin position="337"/>
        <end position="360"/>
    </location>
</feature>
<reference evidence="13" key="1">
    <citation type="submission" date="2025-08" db="UniProtKB">
        <authorList>
            <consortium name="RefSeq"/>
        </authorList>
    </citation>
    <scope>IDENTIFICATION</scope>
</reference>
<comment type="catalytic activity">
    <reaction evidence="7">
        <text>L-threonyl-[protein] + ATP = O-phospho-L-threonyl-[protein] + ADP + H(+)</text>
        <dbReference type="Rhea" id="RHEA:46608"/>
        <dbReference type="Rhea" id="RHEA-COMP:11060"/>
        <dbReference type="Rhea" id="RHEA-COMP:11605"/>
        <dbReference type="ChEBI" id="CHEBI:15378"/>
        <dbReference type="ChEBI" id="CHEBI:30013"/>
        <dbReference type="ChEBI" id="CHEBI:30616"/>
        <dbReference type="ChEBI" id="CHEBI:61977"/>
        <dbReference type="ChEBI" id="CHEBI:456216"/>
        <dbReference type="EC" id="2.7.11.1"/>
    </reaction>
</comment>
<dbReference type="SUPFAM" id="SSF56112">
    <property type="entry name" value="Protein kinase-like (PK-like)"/>
    <property type="match status" value="1"/>
</dbReference>
<dbReference type="InterPro" id="IPR008271">
    <property type="entry name" value="Ser/Thr_kinase_AS"/>
</dbReference>
<evidence type="ECO:0000256" key="6">
    <source>
        <dbReference type="ARBA" id="ARBA00022840"/>
    </source>
</evidence>
<feature type="compositionally biased region" description="Basic and acidic residues" evidence="10">
    <location>
        <begin position="289"/>
        <end position="298"/>
    </location>
</feature>
<dbReference type="GeneID" id="105904143"/>
<dbReference type="GO" id="GO:0005524">
    <property type="term" value="F:ATP binding"/>
    <property type="evidence" value="ECO:0007669"/>
    <property type="project" value="UniProtKB-UniRule"/>
</dbReference>